<name>A0A5J9SH73_9POAL</name>
<comment type="caution">
    <text evidence="2">The sequence shown here is derived from an EMBL/GenBank/DDBJ whole genome shotgun (WGS) entry which is preliminary data.</text>
</comment>
<feature type="non-terminal residue" evidence="2">
    <location>
        <position position="210"/>
    </location>
</feature>
<keyword evidence="3" id="KW-1185">Reference proteome</keyword>
<protein>
    <submittedName>
        <fullName evidence="2">Uncharacterized protein</fullName>
    </submittedName>
</protein>
<dbReference type="EMBL" id="RWGY01000830">
    <property type="protein sequence ID" value="TVT98591.1"/>
    <property type="molecule type" value="Genomic_DNA"/>
</dbReference>
<dbReference type="Gramene" id="TVT98591">
    <property type="protein sequence ID" value="TVT98591"/>
    <property type="gene ID" value="EJB05_56088"/>
</dbReference>
<evidence type="ECO:0000313" key="3">
    <source>
        <dbReference type="Proteomes" id="UP000324897"/>
    </source>
</evidence>
<feature type="non-terminal residue" evidence="2">
    <location>
        <position position="1"/>
    </location>
</feature>
<gene>
    <name evidence="2" type="ORF">EJB05_56088</name>
</gene>
<proteinExistence type="predicted"/>
<accession>A0A5J9SH73</accession>
<organism evidence="2 3">
    <name type="scientific">Eragrostis curvula</name>
    <name type="common">weeping love grass</name>
    <dbReference type="NCBI Taxonomy" id="38414"/>
    <lineage>
        <taxon>Eukaryota</taxon>
        <taxon>Viridiplantae</taxon>
        <taxon>Streptophyta</taxon>
        <taxon>Embryophyta</taxon>
        <taxon>Tracheophyta</taxon>
        <taxon>Spermatophyta</taxon>
        <taxon>Magnoliopsida</taxon>
        <taxon>Liliopsida</taxon>
        <taxon>Poales</taxon>
        <taxon>Poaceae</taxon>
        <taxon>PACMAD clade</taxon>
        <taxon>Chloridoideae</taxon>
        <taxon>Eragrostideae</taxon>
        <taxon>Eragrostidinae</taxon>
        <taxon>Eragrostis</taxon>
    </lineage>
</organism>
<feature type="chain" id="PRO_5023824187" evidence="1">
    <location>
        <begin position="26"/>
        <end position="210"/>
    </location>
</feature>
<dbReference type="Proteomes" id="UP000324897">
    <property type="component" value="Unassembled WGS sequence"/>
</dbReference>
<keyword evidence="1" id="KW-0732">Signal</keyword>
<dbReference type="AlphaFoldDB" id="A0A5J9SH73"/>
<sequence length="210" mass="22948">KPCGTHTPGTGALFFLIFRFPSELACAPRSTQLSSSTPLLTEDGNASPVVSSSFSLSCVALLLSPSFANTRSTPPWPLSTERRRAAATAHLCSSSSHPRVHLNLLYLLEEQEHQADHYTESNSRITPASSPTNHLGFTVKFDLHICSTSELFFPVLLDVHTYHAGVLHDAFQLQNQRVNFLVYCSERSTSPNVVFPPPLAAGHLPVSLRP</sequence>
<feature type="signal peptide" evidence="1">
    <location>
        <begin position="1"/>
        <end position="25"/>
    </location>
</feature>
<evidence type="ECO:0000256" key="1">
    <source>
        <dbReference type="SAM" id="SignalP"/>
    </source>
</evidence>
<reference evidence="2 3" key="1">
    <citation type="journal article" date="2019" name="Sci. Rep.">
        <title>A high-quality genome of Eragrostis curvula grass provides insights into Poaceae evolution and supports new strategies to enhance forage quality.</title>
        <authorList>
            <person name="Carballo J."/>
            <person name="Santos B.A.C.M."/>
            <person name="Zappacosta D."/>
            <person name="Garbus I."/>
            <person name="Selva J.P."/>
            <person name="Gallo C.A."/>
            <person name="Diaz A."/>
            <person name="Albertini E."/>
            <person name="Caccamo M."/>
            <person name="Echenique V."/>
        </authorList>
    </citation>
    <scope>NUCLEOTIDE SEQUENCE [LARGE SCALE GENOMIC DNA]</scope>
    <source>
        <strain evidence="3">cv. Victoria</strain>
        <tissue evidence="2">Leaf</tissue>
    </source>
</reference>
<evidence type="ECO:0000313" key="2">
    <source>
        <dbReference type="EMBL" id="TVT98591.1"/>
    </source>
</evidence>